<evidence type="ECO:0000256" key="8">
    <source>
        <dbReference type="ARBA" id="ARBA00037822"/>
    </source>
</evidence>
<dbReference type="OrthoDB" id="10258956at2759"/>
<dbReference type="InterPro" id="IPR006802">
    <property type="entry name" value="Radial_spoke"/>
</dbReference>
<keyword evidence="3" id="KW-0970">Cilium biogenesis/degradation</keyword>
<keyword evidence="6" id="KW-0206">Cytoskeleton</keyword>
<keyword evidence="2" id="KW-0963">Cytoplasm</keyword>
<evidence type="ECO:0000256" key="9">
    <source>
        <dbReference type="ARBA" id="ARBA00038319"/>
    </source>
</evidence>
<name>A0A8K0C7D2_IGNLU</name>
<dbReference type="Pfam" id="PF04712">
    <property type="entry name" value="Radial_spoke"/>
    <property type="match status" value="1"/>
</dbReference>
<reference evidence="11" key="1">
    <citation type="submission" date="2019-08" db="EMBL/GenBank/DDBJ databases">
        <title>The genome of the North American firefly Photinus pyralis.</title>
        <authorList>
            <consortium name="Photinus pyralis genome working group"/>
            <person name="Fallon T.R."/>
            <person name="Sander Lower S.E."/>
            <person name="Weng J.-K."/>
        </authorList>
    </citation>
    <scope>NUCLEOTIDE SEQUENCE</scope>
    <source>
        <strain evidence="11">TRF0915ILg1</strain>
        <tissue evidence="11">Whole body</tissue>
    </source>
</reference>
<evidence type="ECO:0000256" key="1">
    <source>
        <dbReference type="ARBA" id="ARBA00004611"/>
    </source>
</evidence>
<evidence type="ECO:0000256" key="4">
    <source>
        <dbReference type="ARBA" id="ARBA00022846"/>
    </source>
</evidence>
<dbReference type="GO" id="GO:0060091">
    <property type="term" value="C:kinocilium"/>
    <property type="evidence" value="ECO:0007669"/>
    <property type="project" value="UniProtKB-SubCell"/>
</dbReference>
<organism evidence="11 12">
    <name type="scientific">Ignelater luminosus</name>
    <name type="common">Cucubano</name>
    <name type="synonym">Pyrophorus luminosus</name>
    <dbReference type="NCBI Taxonomy" id="2038154"/>
    <lineage>
        <taxon>Eukaryota</taxon>
        <taxon>Metazoa</taxon>
        <taxon>Ecdysozoa</taxon>
        <taxon>Arthropoda</taxon>
        <taxon>Hexapoda</taxon>
        <taxon>Insecta</taxon>
        <taxon>Pterygota</taxon>
        <taxon>Neoptera</taxon>
        <taxon>Endopterygota</taxon>
        <taxon>Coleoptera</taxon>
        <taxon>Polyphaga</taxon>
        <taxon>Elateriformia</taxon>
        <taxon>Elateroidea</taxon>
        <taxon>Elateridae</taxon>
        <taxon>Agrypninae</taxon>
        <taxon>Pyrophorini</taxon>
        <taxon>Ignelater</taxon>
    </lineage>
</organism>
<dbReference type="Proteomes" id="UP000801492">
    <property type="component" value="Unassembled WGS sequence"/>
</dbReference>
<dbReference type="GO" id="GO:0035082">
    <property type="term" value="P:axoneme assembly"/>
    <property type="evidence" value="ECO:0007669"/>
    <property type="project" value="InterPro"/>
</dbReference>
<dbReference type="GO" id="GO:0044458">
    <property type="term" value="P:motile cilium assembly"/>
    <property type="evidence" value="ECO:0007669"/>
    <property type="project" value="TreeGrafter"/>
</dbReference>
<evidence type="ECO:0000313" key="12">
    <source>
        <dbReference type="Proteomes" id="UP000801492"/>
    </source>
</evidence>
<dbReference type="PANTHER" id="PTHR22069:SF0">
    <property type="entry name" value="RADIAL SPOKE HEAD PROTEIN 9 HOMOLOG"/>
    <property type="match status" value="1"/>
</dbReference>
<evidence type="ECO:0000313" key="11">
    <source>
        <dbReference type="EMBL" id="KAF2882350.1"/>
    </source>
</evidence>
<accession>A0A8K0C7D2</accession>
<keyword evidence="7" id="KW-0966">Cell projection</keyword>
<evidence type="ECO:0000256" key="5">
    <source>
        <dbReference type="ARBA" id="ARBA00023069"/>
    </source>
</evidence>
<dbReference type="AlphaFoldDB" id="A0A8K0C7D2"/>
<comment type="caution">
    <text evidence="11">The sequence shown here is derived from an EMBL/GenBank/DDBJ whole genome shotgun (WGS) entry which is preliminary data.</text>
</comment>
<gene>
    <name evidence="11" type="ORF">ILUMI_23834</name>
</gene>
<comment type="similarity">
    <text evidence="9">Belongs to the flagellar radial spoke RSP9 family.</text>
</comment>
<dbReference type="EMBL" id="VTPC01090626">
    <property type="protein sequence ID" value="KAF2882350.1"/>
    <property type="molecule type" value="Genomic_DNA"/>
</dbReference>
<sequence>MNLDSILNALEIVGHHGNIISTEESIVLSNSLLLLQNENHFRKVYFWGRIFGADKDYYIAYGYVKDALLGKIYYYSTNCVDWGLLPQPTDYAKTLVPLCTTKFIGDPATVIDILIDKEETSLGKVLTGPIVRKLKEEDRLSATIYLINEDACVVPRGALFKRSDGVVVENLNFDGLSALESQEIRCFLHFRSPHQKWNTNLLTRVDYNYAFDFLDTIDTDIPKGCWTIQQCAGGILTLVKSLYWPGMVIYHYVETPRYGFVYFGHGKKILDLPFMLNVL</sequence>
<dbReference type="GO" id="GO:0001534">
    <property type="term" value="C:radial spoke"/>
    <property type="evidence" value="ECO:0007669"/>
    <property type="project" value="InterPro"/>
</dbReference>
<evidence type="ECO:0000256" key="3">
    <source>
        <dbReference type="ARBA" id="ARBA00022794"/>
    </source>
</evidence>
<dbReference type="InterPro" id="IPR055316">
    <property type="entry name" value="RSP9"/>
</dbReference>
<evidence type="ECO:0000256" key="6">
    <source>
        <dbReference type="ARBA" id="ARBA00023212"/>
    </source>
</evidence>
<evidence type="ECO:0000256" key="2">
    <source>
        <dbReference type="ARBA" id="ARBA00022490"/>
    </source>
</evidence>
<protein>
    <recommendedName>
        <fullName evidence="10">Radial spoke head protein 9 homolog</fullName>
    </recommendedName>
</protein>
<dbReference type="GO" id="GO:0060294">
    <property type="term" value="P:cilium movement involved in cell motility"/>
    <property type="evidence" value="ECO:0007669"/>
    <property type="project" value="InterPro"/>
</dbReference>
<keyword evidence="5" id="KW-0969">Cilium</keyword>
<keyword evidence="4" id="KW-0282">Flagellum</keyword>
<proteinExistence type="inferred from homology"/>
<comment type="subcellular location">
    <subcellularLocation>
        <location evidence="8">Cell projection</location>
        <location evidence="8">Kinocilium</location>
    </subcellularLocation>
    <subcellularLocation>
        <location evidence="1">Cytoplasm</location>
        <location evidence="1">Cytoskeleton</location>
        <location evidence="1">Flagellum axoneme</location>
    </subcellularLocation>
</comment>
<evidence type="ECO:0000256" key="10">
    <source>
        <dbReference type="ARBA" id="ARBA00041080"/>
    </source>
</evidence>
<evidence type="ECO:0000256" key="7">
    <source>
        <dbReference type="ARBA" id="ARBA00023273"/>
    </source>
</evidence>
<keyword evidence="12" id="KW-1185">Reference proteome</keyword>
<dbReference type="PANTHER" id="PTHR22069">
    <property type="entry name" value="MITOCHONDRIAL RIBOSOMAL PROTEIN S18"/>
    <property type="match status" value="1"/>
</dbReference>